<name>A0AAW1FL48_ZOAVI</name>
<dbReference type="EMBL" id="JBCEZU010000056">
    <property type="protein sequence ID" value="KAK9535303.1"/>
    <property type="molecule type" value="Genomic_DNA"/>
</dbReference>
<dbReference type="Gene3D" id="3.30.70.960">
    <property type="entry name" value="SEA domain"/>
    <property type="match status" value="1"/>
</dbReference>
<sequence length="689" mass="71426">MSTTTPSSSTVTTNTTLTGPPPSSPTSISTSSSLPTNTSPGSSTAPPTGNTTTLSPSTTNSGVTGHTNLTHSTEPTSGNTTASSTTTPTSTTTISTGTTITGTTQRPTDVTTNNSTTTPTSTTTISTGTTITGTTQRPTDVTTNNSTTTPTSTTTISTGSTITGTTQPPTDVTTNNSTTAPTSTTTISAGTTITGTTQRPTDVTTNNSTTTPTSTTTISAGTTITGTTQRPTDVTTNNSTTTPTSTTTISTGTTITGTTQRPTDVTTNNSTNAPTSTTTISTGTTITGTTQRPTDVTTNNSTTTPTSTTTISAGTTITSATQRPTDTTTAPPIPPVCPTVPCPPESECLNGTCQCLSGSFLVDGRCAPVQMFSGQLHLMSLPFENEMSNRSSKIFQETAAQISEVLRDALKNQPGYKQSDVVQLKPGSVLATVNNIFDKTTATQMSVDQAIIEAIANPANALLANATFTGTNLCDQDPLPCDVLTTMCTNSNGRAVCSCKAGYISILYSNTSCRACPSGQRAVGNVCQLCAFGYAGFNCNDSSLLAMVVISCVLGAVLLIIVLALLTYYCWRGCTKSKSDYSSSPYSSGDLNQPWPTGITPIPRATTNWDATPPIEMSEGGSTRVLVDKKPRTNGLEFQPKHTGWKKSGTYDLNPEGMNTFKGKTPSRYSYLVQGHENPYFLPGDGKKD</sequence>
<keyword evidence="3" id="KW-0245">EGF-like domain</keyword>
<dbReference type="SUPFAM" id="SSF57184">
    <property type="entry name" value="Growth factor receptor domain"/>
    <property type="match status" value="1"/>
</dbReference>
<keyword evidence="5" id="KW-0677">Repeat</keyword>
<evidence type="ECO:0000313" key="12">
    <source>
        <dbReference type="EMBL" id="KAK9535303.1"/>
    </source>
</evidence>
<feature type="compositionally biased region" description="Low complexity" evidence="9">
    <location>
        <begin position="204"/>
        <end position="228"/>
    </location>
</feature>
<feature type="compositionally biased region" description="Low complexity" evidence="9">
    <location>
        <begin position="76"/>
        <end position="104"/>
    </location>
</feature>
<feature type="region of interest" description="Disordered" evidence="9">
    <location>
        <begin position="1"/>
        <end position="332"/>
    </location>
</feature>
<keyword evidence="10" id="KW-1133">Transmembrane helix</keyword>
<keyword evidence="2" id="KW-1003">Cell membrane</keyword>
<evidence type="ECO:0000256" key="7">
    <source>
        <dbReference type="ARBA" id="ARBA00023157"/>
    </source>
</evidence>
<reference evidence="12 13" key="1">
    <citation type="journal article" date="2024" name="Genome Biol. Evol.">
        <title>Chromosome-level genome assembly of the viviparous eelpout Zoarces viviparus.</title>
        <authorList>
            <person name="Fuhrmann N."/>
            <person name="Brasseur M.V."/>
            <person name="Bakowski C.E."/>
            <person name="Podsiadlowski L."/>
            <person name="Prost S."/>
            <person name="Krehenwinkel H."/>
            <person name="Mayer C."/>
        </authorList>
    </citation>
    <scope>NUCLEOTIDE SEQUENCE [LARGE SCALE GENOMIC DNA]</scope>
    <source>
        <strain evidence="12">NO-MEL_2022_Ind0_liver</strain>
    </source>
</reference>
<feature type="domain" description="SEA" evidence="11">
    <location>
        <begin position="368"/>
        <end position="480"/>
    </location>
</feature>
<dbReference type="GO" id="GO:0005886">
    <property type="term" value="C:plasma membrane"/>
    <property type="evidence" value="ECO:0007669"/>
    <property type="project" value="UniProtKB-SubCell"/>
</dbReference>
<evidence type="ECO:0000256" key="9">
    <source>
        <dbReference type="SAM" id="MobiDB-lite"/>
    </source>
</evidence>
<dbReference type="PANTHER" id="PTHR24037:SF7">
    <property type="entry name" value="FLOCCULATION PROTEIN FLO11 ISOFORM X1-RELATED"/>
    <property type="match status" value="1"/>
</dbReference>
<keyword evidence="8" id="KW-0325">Glycoprotein</keyword>
<evidence type="ECO:0000256" key="6">
    <source>
        <dbReference type="ARBA" id="ARBA00023136"/>
    </source>
</evidence>
<protein>
    <recommendedName>
        <fullName evidence="11">SEA domain-containing protein</fullName>
    </recommendedName>
</protein>
<proteinExistence type="predicted"/>
<keyword evidence="13" id="KW-1185">Reference proteome</keyword>
<evidence type="ECO:0000313" key="13">
    <source>
        <dbReference type="Proteomes" id="UP001488805"/>
    </source>
</evidence>
<feature type="compositionally biased region" description="Low complexity" evidence="9">
    <location>
        <begin position="266"/>
        <end position="290"/>
    </location>
</feature>
<comment type="caution">
    <text evidence="12">The sequence shown here is derived from an EMBL/GenBank/DDBJ whole genome shotgun (WGS) entry which is preliminary data.</text>
</comment>
<comment type="subcellular location">
    <subcellularLocation>
        <location evidence="1">Cell membrane</location>
    </subcellularLocation>
</comment>
<dbReference type="Proteomes" id="UP001488805">
    <property type="component" value="Unassembled WGS sequence"/>
</dbReference>
<evidence type="ECO:0000256" key="1">
    <source>
        <dbReference type="ARBA" id="ARBA00004236"/>
    </source>
</evidence>
<feature type="compositionally biased region" description="Polar residues" evidence="9">
    <location>
        <begin position="63"/>
        <end position="75"/>
    </location>
</feature>
<evidence type="ECO:0000256" key="2">
    <source>
        <dbReference type="ARBA" id="ARBA00022475"/>
    </source>
</evidence>
<feature type="compositionally biased region" description="Low complexity" evidence="9">
    <location>
        <begin position="1"/>
        <end position="18"/>
    </location>
</feature>
<dbReference type="InterPro" id="IPR036364">
    <property type="entry name" value="SEA_dom_sf"/>
</dbReference>
<keyword evidence="7" id="KW-1015">Disulfide bond</keyword>
<organism evidence="12 13">
    <name type="scientific">Zoarces viviparus</name>
    <name type="common">Viviparous eelpout</name>
    <name type="synonym">Blennius viviparus</name>
    <dbReference type="NCBI Taxonomy" id="48416"/>
    <lineage>
        <taxon>Eukaryota</taxon>
        <taxon>Metazoa</taxon>
        <taxon>Chordata</taxon>
        <taxon>Craniata</taxon>
        <taxon>Vertebrata</taxon>
        <taxon>Euteleostomi</taxon>
        <taxon>Actinopterygii</taxon>
        <taxon>Neopterygii</taxon>
        <taxon>Teleostei</taxon>
        <taxon>Neoteleostei</taxon>
        <taxon>Acanthomorphata</taxon>
        <taxon>Eupercaria</taxon>
        <taxon>Perciformes</taxon>
        <taxon>Cottioidei</taxon>
        <taxon>Zoarcales</taxon>
        <taxon>Zoarcidae</taxon>
        <taxon>Zoarcinae</taxon>
        <taxon>Zoarces</taxon>
    </lineage>
</organism>
<dbReference type="PANTHER" id="PTHR24037">
    <property type="entry name" value="HEART DEVELOPMENT PROTEIN WITH EGF-LIKE DOMAINS 1"/>
    <property type="match status" value="1"/>
</dbReference>
<feature type="transmembrane region" description="Helical" evidence="10">
    <location>
        <begin position="544"/>
        <end position="571"/>
    </location>
</feature>
<feature type="compositionally biased region" description="Low complexity" evidence="9">
    <location>
        <begin position="111"/>
        <end position="197"/>
    </location>
</feature>
<evidence type="ECO:0000256" key="4">
    <source>
        <dbReference type="ARBA" id="ARBA00022729"/>
    </source>
</evidence>
<gene>
    <name evidence="12" type="ORF">VZT92_007692</name>
</gene>
<feature type="compositionally biased region" description="Low complexity" evidence="9">
    <location>
        <begin position="235"/>
        <end position="259"/>
    </location>
</feature>
<accession>A0AAW1FL48</accession>
<evidence type="ECO:0000256" key="3">
    <source>
        <dbReference type="ARBA" id="ARBA00022536"/>
    </source>
</evidence>
<keyword evidence="10" id="KW-0812">Transmembrane</keyword>
<dbReference type="InterPro" id="IPR009030">
    <property type="entry name" value="Growth_fac_rcpt_cys_sf"/>
</dbReference>
<evidence type="ECO:0000256" key="10">
    <source>
        <dbReference type="SAM" id="Phobius"/>
    </source>
</evidence>
<evidence type="ECO:0000259" key="11">
    <source>
        <dbReference type="PROSITE" id="PS50024"/>
    </source>
</evidence>
<dbReference type="AlphaFoldDB" id="A0AAW1FL48"/>
<keyword evidence="4" id="KW-0732">Signal</keyword>
<feature type="compositionally biased region" description="Low complexity" evidence="9">
    <location>
        <begin position="297"/>
        <end position="330"/>
    </location>
</feature>
<dbReference type="PROSITE" id="PS50024">
    <property type="entry name" value="SEA"/>
    <property type="match status" value="1"/>
</dbReference>
<feature type="compositionally biased region" description="Low complexity" evidence="9">
    <location>
        <begin position="25"/>
        <end position="62"/>
    </location>
</feature>
<evidence type="ECO:0000256" key="8">
    <source>
        <dbReference type="ARBA" id="ARBA00023180"/>
    </source>
</evidence>
<evidence type="ECO:0000256" key="5">
    <source>
        <dbReference type="ARBA" id="ARBA00022737"/>
    </source>
</evidence>
<dbReference type="Pfam" id="PF01390">
    <property type="entry name" value="SEA"/>
    <property type="match status" value="1"/>
</dbReference>
<dbReference type="SUPFAM" id="SSF82671">
    <property type="entry name" value="SEA domain"/>
    <property type="match status" value="1"/>
</dbReference>
<dbReference type="InterPro" id="IPR000082">
    <property type="entry name" value="SEA_dom"/>
</dbReference>
<keyword evidence="6 10" id="KW-0472">Membrane</keyword>